<protein>
    <submittedName>
        <fullName evidence="2">Uncharacterized protein</fullName>
    </submittedName>
</protein>
<sequence length="72" mass="8134">MMSPPVSPLLQLHPSLFLTGAQLCRIYMAKAAEKEHRREASLRHKARDYQTNAVHLQPPSVNERSPMPATNN</sequence>
<dbReference type="EMBL" id="KN818298">
    <property type="protein sequence ID" value="KIL60501.1"/>
    <property type="molecule type" value="Genomic_DNA"/>
</dbReference>
<evidence type="ECO:0000256" key="1">
    <source>
        <dbReference type="SAM" id="MobiDB-lite"/>
    </source>
</evidence>
<feature type="compositionally biased region" description="Polar residues" evidence="1">
    <location>
        <begin position="49"/>
        <end position="72"/>
    </location>
</feature>
<reference evidence="2 3" key="1">
    <citation type="submission" date="2014-04" db="EMBL/GenBank/DDBJ databases">
        <title>Evolutionary Origins and Diversification of the Mycorrhizal Mutualists.</title>
        <authorList>
            <consortium name="DOE Joint Genome Institute"/>
            <consortium name="Mycorrhizal Genomics Consortium"/>
            <person name="Kohler A."/>
            <person name="Kuo A."/>
            <person name="Nagy L.G."/>
            <person name="Floudas D."/>
            <person name="Copeland A."/>
            <person name="Barry K.W."/>
            <person name="Cichocki N."/>
            <person name="Veneault-Fourrey C."/>
            <person name="LaButti K."/>
            <person name="Lindquist E.A."/>
            <person name="Lipzen A."/>
            <person name="Lundell T."/>
            <person name="Morin E."/>
            <person name="Murat C."/>
            <person name="Riley R."/>
            <person name="Ohm R."/>
            <person name="Sun H."/>
            <person name="Tunlid A."/>
            <person name="Henrissat B."/>
            <person name="Grigoriev I.V."/>
            <person name="Hibbett D.S."/>
            <person name="Martin F."/>
        </authorList>
    </citation>
    <scope>NUCLEOTIDE SEQUENCE [LARGE SCALE GENOMIC DNA]</scope>
    <source>
        <strain evidence="2 3">Koide BX008</strain>
    </source>
</reference>
<gene>
    <name evidence="2" type="ORF">M378DRAFT_168103</name>
</gene>
<accession>A0A0C2WUQ6</accession>
<dbReference type="Proteomes" id="UP000054549">
    <property type="component" value="Unassembled WGS sequence"/>
</dbReference>
<proteinExistence type="predicted"/>
<dbReference type="AlphaFoldDB" id="A0A0C2WUQ6"/>
<evidence type="ECO:0000313" key="3">
    <source>
        <dbReference type="Proteomes" id="UP000054549"/>
    </source>
</evidence>
<organism evidence="2 3">
    <name type="scientific">Amanita muscaria (strain Koide BX008)</name>
    <dbReference type="NCBI Taxonomy" id="946122"/>
    <lineage>
        <taxon>Eukaryota</taxon>
        <taxon>Fungi</taxon>
        <taxon>Dikarya</taxon>
        <taxon>Basidiomycota</taxon>
        <taxon>Agaricomycotina</taxon>
        <taxon>Agaricomycetes</taxon>
        <taxon>Agaricomycetidae</taxon>
        <taxon>Agaricales</taxon>
        <taxon>Pluteineae</taxon>
        <taxon>Amanitaceae</taxon>
        <taxon>Amanita</taxon>
    </lineage>
</organism>
<dbReference type="HOGENOM" id="CLU_2721714_0_0_1"/>
<keyword evidence="3" id="KW-1185">Reference proteome</keyword>
<dbReference type="InParanoid" id="A0A0C2WUQ6"/>
<name>A0A0C2WUQ6_AMAMK</name>
<evidence type="ECO:0000313" key="2">
    <source>
        <dbReference type="EMBL" id="KIL60501.1"/>
    </source>
</evidence>
<feature type="region of interest" description="Disordered" evidence="1">
    <location>
        <begin position="34"/>
        <end position="72"/>
    </location>
</feature>